<dbReference type="CDD" id="cd03811">
    <property type="entry name" value="GT4_GT28_WabH-like"/>
    <property type="match status" value="1"/>
</dbReference>
<dbReference type="Gene3D" id="3.40.50.2000">
    <property type="entry name" value="Glycogen Phosphorylase B"/>
    <property type="match status" value="2"/>
</dbReference>
<organism evidence="2 3">
    <name type="scientific">Halomonas daqiaonensis</name>
    <dbReference type="NCBI Taxonomy" id="650850"/>
    <lineage>
        <taxon>Bacteria</taxon>
        <taxon>Pseudomonadati</taxon>
        <taxon>Pseudomonadota</taxon>
        <taxon>Gammaproteobacteria</taxon>
        <taxon>Oceanospirillales</taxon>
        <taxon>Halomonadaceae</taxon>
        <taxon>Halomonas</taxon>
    </lineage>
</organism>
<dbReference type="PANTHER" id="PTHR45947">
    <property type="entry name" value="SULFOQUINOVOSYL TRANSFERASE SQD2"/>
    <property type="match status" value="1"/>
</dbReference>
<name>A0A1H7HLQ5_9GAMM</name>
<accession>A0A1H7HLQ5</accession>
<dbReference type="InterPro" id="IPR050194">
    <property type="entry name" value="Glycosyltransferase_grp1"/>
</dbReference>
<evidence type="ECO:0000313" key="2">
    <source>
        <dbReference type="EMBL" id="SEK49900.1"/>
    </source>
</evidence>
<reference evidence="3" key="1">
    <citation type="submission" date="2016-10" db="EMBL/GenBank/DDBJ databases">
        <authorList>
            <person name="Varghese N."/>
            <person name="Submissions S."/>
        </authorList>
    </citation>
    <scope>NUCLEOTIDE SEQUENCE [LARGE SCALE GENOMIC DNA]</scope>
    <source>
        <strain evidence="3">CGMCC 1.9150</strain>
    </source>
</reference>
<dbReference type="InterPro" id="IPR001296">
    <property type="entry name" value="Glyco_trans_1"/>
</dbReference>
<dbReference type="AlphaFoldDB" id="A0A1H7HLQ5"/>
<evidence type="ECO:0000313" key="3">
    <source>
        <dbReference type="Proteomes" id="UP000198807"/>
    </source>
</evidence>
<dbReference type="GO" id="GO:0016757">
    <property type="term" value="F:glycosyltransferase activity"/>
    <property type="evidence" value="ECO:0007669"/>
    <property type="project" value="InterPro"/>
</dbReference>
<dbReference type="EMBL" id="FOBC01000002">
    <property type="protein sequence ID" value="SEK49900.1"/>
    <property type="molecule type" value="Genomic_DNA"/>
</dbReference>
<keyword evidence="2" id="KW-0808">Transferase</keyword>
<dbReference type="Pfam" id="PF00534">
    <property type="entry name" value="Glycos_transf_1"/>
    <property type="match status" value="1"/>
</dbReference>
<dbReference type="SUPFAM" id="SSF53756">
    <property type="entry name" value="UDP-Glycosyltransferase/glycogen phosphorylase"/>
    <property type="match status" value="1"/>
</dbReference>
<gene>
    <name evidence="2" type="ORF">SAMN04488129_102224</name>
</gene>
<sequence length="277" mass="30200">MGYPRLIIEYLVRADTKMRWIRSDLSGADPTGSVARSLRRATTNTDLFICVSKVARASFLAAVPEAADKAVVIYNILNSDEMHARAKEAKPPFPPPQDGVPVVLSVCRLSEHAKGLTRMVRVCRALAEAEVSFHWYVAGEGPDRPLLEHEIDRHGMSARMILLGRLDNPFPAYRAADLVAMLSHYEGLCGVVNEARVLGKPVIATQVSGIDEQLEDGVNGVVVEQDENAIVAAMARLLTDTELRARLADGGYPAALLDDAAKLDHLEALVCRRKVAP</sequence>
<proteinExistence type="predicted"/>
<dbReference type="Proteomes" id="UP000198807">
    <property type="component" value="Unassembled WGS sequence"/>
</dbReference>
<protein>
    <submittedName>
        <fullName evidence="2">Glycosyl transferases group 1</fullName>
    </submittedName>
</protein>
<evidence type="ECO:0000259" key="1">
    <source>
        <dbReference type="Pfam" id="PF00534"/>
    </source>
</evidence>
<dbReference type="STRING" id="650850.SAMN04488129_102224"/>
<keyword evidence="3" id="KW-1185">Reference proteome</keyword>
<dbReference type="PANTHER" id="PTHR45947:SF3">
    <property type="entry name" value="SULFOQUINOVOSYL TRANSFERASE SQD2"/>
    <property type="match status" value="1"/>
</dbReference>
<feature type="domain" description="Glycosyl transferase family 1" evidence="1">
    <location>
        <begin position="92"/>
        <end position="251"/>
    </location>
</feature>